<dbReference type="InParanoid" id="A0A077ZQY4"/>
<protein>
    <submittedName>
        <fullName evidence="2">Uncharacterized protein</fullName>
    </submittedName>
</protein>
<accession>A0A077ZQY4</accession>
<name>A0A077ZQY4_STYLE</name>
<organism evidence="2 3">
    <name type="scientific">Stylonychia lemnae</name>
    <name type="common">Ciliate</name>
    <dbReference type="NCBI Taxonomy" id="5949"/>
    <lineage>
        <taxon>Eukaryota</taxon>
        <taxon>Sar</taxon>
        <taxon>Alveolata</taxon>
        <taxon>Ciliophora</taxon>
        <taxon>Intramacronucleata</taxon>
        <taxon>Spirotrichea</taxon>
        <taxon>Stichotrichia</taxon>
        <taxon>Sporadotrichida</taxon>
        <taxon>Oxytrichidae</taxon>
        <taxon>Stylonychinae</taxon>
        <taxon>Stylonychia</taxon>
    </lineage>
</organism>
<gene>
    <name evidence="2" type="primary">Contig11814.g12630</name>
    <name evidence="2" type="ORF">STYLEM_1267</name>
</gene>
<dbReference type="Pfam" id="PF13879">
    <property type="entry name" value="Hmw_CFAP97"/>
    <property type="match status" value="1"/>
</dbReference>
<dbReference type="InterPro" id="IPR029488">
    <property type="entry name" value="Hmw/CFAP97"/>
</dbReference>
<sequence>MVRQNRIIDEREKTRDHYLHVSRLMSIKPSVDVKKPVKPTCIKNKLKKELLTQSKYTIIKYMSLVKSSEIQHENRLLLKKMLQIDLKPQNLNPKRLLQQDQYFVTQNSQQRIGINSYHSLNRAIRIKDMANVVDHNKILLKKLQQTNSFYNFNEYEKDNKNKKKLSRMISKNSDRFCKNPYFLHSMATTNISTYNIQTMDPESIKGGKKSFFSSSRKRSSNRTLEINMSANDMNLGEKTSAPRLPKQKRIRPMSAPKYGFSNLNGFRLRTRYDSNDLGKIKSQTYGQGRFSESNTLPYIENDPYSVGGGTIINLQDDNQHANHQLNIISEGENEGPAGVYDQININLPSNQDGRGYPINNYMQIESNNLQEVDPNELNDNENLVSDIQNQNI</sequence>
<dbReference type="PANTHER" id="PTHR23035:SF2">
    <property type="entry name" value="KIAA1430 HOMOLOGUE"/>
    <property type="match status" value="1"/>
</dbReference>
<reference evidence="2 3" key="1">
    <citation type="submission" date="2014-06" db="EMBL/GenBank/DDBJ databases">
        <authorList>
            <person name="Swart Estienne"/>
        </authorList>
    </citation>
    <scope>NUCLEOTIDE SEQUENCE [LARGE SCALE GENOMIC DNA]</scope>
    <source>
        <strain evidence="2 3">130c</strain>
    </source>
</reference>
<evidence type="ECO:0000256" key="1">
    <source>
        <dbReference type="ARBA" id="ARBA00008315"/>
    </source>
</evidence>
<proteinExistence type="inferred from homology"/>
<dbReference type="EMBL" id="CCKQ01001203">
    <property type="protein sequence ID" value="CDW72308.1"/>
    <property type="molecule type" value="Genomic_DNA"/>
</dbReference>
<dbReference type="Proteomes" id="UP000039865">
    <property type="component" value="Unassembled WGS sequence"/>
</dbReference>
<comment type="similarity">
    <text evidence="1">Belongs to the CFAP97 family.</text>
</comment>
<dbReference type="InterPro" id="IPR038791">
    <property type="entry name" value="Cfap97/Hemingway"/>
</dbReference>
<evidence type="ECO:0000313" key="2">
    <source>
        <dbReference type="EMBL" id="CDW72308.1"/>
    </source>
</evidence>
<evidence type="ECO:0000313" key="3">
    <source>
        <dbReference type="Proteomes" id="UP000039865"/>
    </source>
</evidence>
<keyword evidence="3" id="KW-1185">Reference proteome</keyword>
<dbReference type="PANTHER" id="PTHR23035">
    <property type="entry name" value="CILIA- AND FLAGELLA-ASSOCIATED PROTEIN 97-RELATED"/>
    <property type="match status" value="1"/>
</dbReference>
<dbReference type="AlphaFoldDB" id="A0A077ZQY4"/>